<feature type="transmembrane region" description="Helical" evidence="6">
    <location>
        <begin position="31"/>
        <end position="53"/>
    </location>
</feature>
<feature type="transmembrane region" description="Helical" evidence="6">
    <location>
        <begin position="62"/>
        <end position="82"/>
    </location>
</feature>
<dbReference type="RefSeq" id="WP_030558167.1">
    <property type="nucleotide sequence ID" value="NZ_BMUB01000042.1"/>
</dbReference>
<reference evidence="7" key="1">
    <citation type="submission" date="2016-08" db="EMBL/GenBank/DDBJ databases">
        <title>Sequencing, Assembly and Comparative Genomics of S. aureofaciens ATCC 10762.</title>
        <authorList>
            <person name="Gradnigo J.S."/>
            <person name="Johnson N."/>
            <person name="Somerville G.A."/>
        </authorList>
    </citation>
    <scope>NUCLEOTIDE SEQUENCE [LARGE SCALE GENOMIC DNA]</scope>
    <source>
        <strain evidence="7">ATCC 10762</strain>
    </source>
</reference>
<dbReference type="Proteomes" id="UP000037395">
    <property type="component" value="Unassembled WGS sequence"/>
</dbReference>
<dbReference type="PANTHER" id="PTHR23513">
    <property type="entry name" value="INTEGRAL MEMBRANE EFFLUX PROTEIN-RELATED"/>
    <property type="match status" value="1"/>
</dbReference>
<feature type="transmembrane region" description="Helical" evidence="6">
    <location>
        <begin position="254"/>
        <end position="277"/>
    </location>
</feature>
<dbReference type="EMBL" id="JPRF03000043">
    <property type="protein sequence ID" value="OEV34594.1"/>
    <property type="molecule type" value="Genomic_DNA"/>
</dbReference>
<dbReference type="InterPro" id="IPR011701">
    <property type="entry name" value="MFS"/>
</dbReference>
<dbReference type="Pfam" id="PF07690">
    <property type="entry name" value="MFS_1"/>
    <property type="match status" value="1"/>
</dbReference>
<dbReference type="PANTHER" id="PTHR23513:SF11">
    <property type="entry name" value="STAPHYLOFERRIN A TRANSPORTER"/>
    <property type="match status" value="1"/>
</dbReference>
<protein>
    <submittedName>
        <fullName evidence="7">MFS transporter</fullName>
    </submittedName>
</protein>
<dbReference type="GO" id="GO:0022857">
    <property type="term" value="F:transmembrane transporter activity"/>
    <property type="evidence" value="ECO:0007669"/>
    <property type="project" value="InterPro"/>
</dbReference>
<sequence length="407" mass="41657">MAVETERIPARRRRPGGRLEVLGERDFTRFFVGYTTSLVGSSMAPVAVAFAVLDGGGGGTDLGWVMAARILPVVLVLLAGGVSADRFGSRRLMLGSDLLRGLVQALFAGLLAVGRAPVWAMVALVAVWGIGMRRKELVADANTLLGLSRSLSAVVGPAAAGLVTAARGPAAVLVFDAVTYGVGAFALARLRLPERAAADGGESVLRELRAGWSEFASRPWLWITTAQTGLFNLLVWAPFLVLGPLTAQRDLGGARAWGLVMGLYGAGAVSGGLLMLGRVPARPLAVAPVAALGWALPSGALAAGASLAWVGAGALVAGIGSAVCGTLYSTTTQRWVPVELLGRLTSFGVLGSFALGPLGLAAAGPLAGRFGTGAVLLVGSVWQLVSGAVVLGLPAVRNRRWEDGPEN</sequence>
<dbReference type="GeneID" id="97490121"/>
<evidence type="ECO:0000256" key="3">
    <source>
        <dbReference type="ARBA" id="ARBA00022692"/>
    </source>
</evidence>
<evidence type="ECO:0000256" key="4">
    <source>
        <dbReference type="ARBA" id="ARBA00022989"/>
    </source>
</evidence>
<dbReference type="Gene3D" id="1.20.1250.20">
    <property type="entry name" value="MFS general substrate transporter like domains"/>
    <property type="match status" value="1"/>
</dbReference>
<accession>A0A1E7N1N5</accession>
<name>A0A1E7N1N5_KITAU</name>
<comment type="caution">
    <text evidence="7">The sequence shown here is derived from an EMBL/GenBank/DDBJ whole genome shotgun (WGS) entry which is preliminary data.</text>
</comment>
<keyword evidence="8" id="KW-1185">Reference proteome</keyword>
<dbReference type="CDD" id="cd06173">
    <property type="entry name" value="MFS_MefA_like"/>
    <property type="match status" value="1"/>
</dbReference>
<feature type="transmembrane region" description="Helical" evidence="6">
    <location>
        <begin position="370"/>
        <end position="393"/>
    </location>
</feature>
<keyword evidence="5 6" id="KW-0472">Membrane</keyword>
<feature type="transmembrane region" description="Helical" evidence="6">
    <location>
        <begin position="220"/>
        <end position="242"/>
    </location>
</feature>
<evidence type="ECO:0000256" key="1">
    <source>
        <dbReference type="ARBA" id="ARBA00004651"/>
    </source>
</evidence>
<dbReference type="OrthoDB" id="4528313at2"/>
<keyword evidence="3 6" id="KW-0812">Transmembrane</keyword>
<dbReference type="SUPFAM" id="SSF103473">
    <property type="entry name" value="MFS general substrate transporter"/>
    <property type="match status" value="1"/>
</dbReference>
<evidence type="ECO:0000256" key="6">
    <source>
        <dbReference type="SAM" id="Phobius"/>
    </source>
</evidence>
<proteinExistence type="predicted"/>
<keyword evidence="2" id="KW-1003">Cell membrane</keyword>
<feature type="transmembrane region" description="Helical" evidence="6">
    <location>
        <begin position="284"/>
        <end position="303"/>
    </location>
</feature>
<evidence type="ECO:0000256" key="5">
    <source>
        <dbReference type="ARBA" id="ARBA00023136"/>
    </source>
</evidence>
<dbReference type="AlphaFoldDB" id="A0A1E7N1N5"/>
<evidence type="ECO:0000313" key="8">
    <source>
        <dbReference type="Proteomes" id="UP000037395"/>
    </source>
</evidence>
<evidence type="ECO:0000256" key="2">
    <source>
        <dbReference type="ARBA" id="ARBA00022475"/>
    </source>
</evidence>
<dbReference type="GO" id="GO:0005886">
    <property type="term" value="C:plasma membrane"/>
    <property type="evidence" value="ECO:0007669"/>
    <property type="project" value="UniProtKB-SubCell"/>
</dbReference>
<keyword evidence="4 6" id="KW-1133">Transmembrane helix</keyword>
<feature type="transmembrane region" description="Helical" evidence="6">
    <location>
        <begin position="309"/>
        <end position="328"/>
    </location>
</feature>
<feature type="transmembrane region" description="Helical" evidence="6">
    <location>
        <begin position="170"/>
        <end position="188"/>
    </location>
</feature>
<feature type="transmembrane region" description="Helical" evidence="6">
    <location>
        <begin position="102"/>
        <end position="131"/>
    </location>
</feature>
<organism evidence="7 8">
    <name type="scientific">Kitasatospora aureofaciens</name>
    <name type="common">Streptomyces aureofaciens</name>
    <dbReference type="NCBI Taxonomy" id="1894"/>
    <lineage>
        <taxon>Bacteria</taxon>
        <taxon>Bacillati</taxon>
        <taxon>Actinomycetota</taxon>
        <taxon>Actinomycetes</taxon>
        <taxon>Kitasatosporales</taxon>
        <taxon>Streptomycetaceae</taxon>
        <taxon>Kitasatospora</taxon>
    </lineage>
</organism>
<evidence type="ECO:0000313" key="7">
    <source>
        <dbReference type="EMBL" id="OEV34594.1"/>
    </source>
</evidence>
<gene>
    <name evidence="7" type="ORF">HS99_0008820</name>
</gene>
<feature type="transmembrane region" description="Helical" evidence="6">
    <location>
        <begin position="340"/>
        <end position="364"/>
    </location>
</feature>
<dbReference type="InterPro" id="IPR036259">
    <property type="entry name" value="MFS_trans_sf"/>
</dbReference>
<comment type="subcellular location">
    <subcellularLocation>
        <location evidence="1">Cell membrane</location>
        <topology evidence="1">Multi-pass membrane protein</topology>
    </subcellularLocation>
</comment>